<comment type="catalytic activity">
    <reaction evidence="2">
        <text>2 GTP = 3',3'-c-di-GMP + 2 diphosphate</text>
        <dbReference type="Rhea" id="RHEA:24898"/>
        <dbReference type="ChEBI" id="CHEBI:33019"/>
        <dbReference type="ChEBI" id="CHEBI:37565"/>
        <dbReference type="ChEBI" id="CHEBI:58805"/>
        <dbReference type="EC" id="2.7.7.65"/>
    </reaction>
</comment>
<organism evidence="6 7">
    <name type="scientific">Azoarcus sp. (strain BH72)</name>
    <dbReference type="NCBI Taxonomy" id="418699"/>
    <lineage>
        <taxon>Bacteria</taxon>
        <taxon>Pseudomonadati</taxon>
        <taxon>Pseudomonadota</taxon>
        <taxon>Betaproteobacteria</taxon>
        <taxon>Rhodocyclales</taxon>
        <taxon>Zoogloeaceae</taxon>
        <taxon>Azoarcus</taxon>
    </lineage>
</organism>
<protein>
    <recommendedName>
        <fullName evidence="1">diguanylate cyclase</fullName>
        <ecNumber evidence="1">2.7.7.65</ecNumber>
    </recommendedName>
</protein>
<dbReference type="eggNOG" id="COG3706">
    <property type="taxonomic scope" value="Bacteria"/>
</dbReference>
<dbReference type="GO" id="GO:0052621">
    <property type="term" value="F:diguanylate cyclase activity"/>
    <property type="evidence" value="ECO:0007669"/>
    <property type="project" value="UniProtKB-EC"/>
</dbReference>
<keyword evidence="7" id="KW-1185">Reference proteome</keyword>
<dbReference type="PROSITE" id="PS50110">
    <property type="entry name" value="RESPONSE_REGULATORY"/>
    <property type="match status" value="1"/>
</dbReference>
<feature type="domain" description="Response regulatory" evidence="4">
    <location>
        <begin position="7"/>
        <end position="123"/>
    </location>
</feature>
<evidence type="ECO:0000259" key="5">
    <source>
        <dbReference type="PROSITE" id="PS50887"/>
    </source>
</evidence>
<dbReference type="EMBL" id="AM406670">
    <property type="protein sequence ID" value="CAL95020.1"/>
    <property type="molecule type" value="Genomic_DNA"/>
</dbReference>
<dbReference type="KEGG" id="aoa:dqs_2547"/>
<dbReference type="FunFam" id="3.30.70.270:FF:000001">
    <property type="entry name" value="Diguanylate cyclase domain protein"/>
    <property type="match status" value="1"/>
</dbReference>
<dbReference type="SUPFAM" id="SSF55073">
    <property type="entry name" value="Nucleotide cyclase"/>
    <property type="match status" value="1"/>
</dbReference>
<dbReference type="GO" id="GO:0000160">
    <property type="term" value="P:phosphorelay signal transduction system"/>
    <property type="evidence" value="ECO:0007669"/>
    <property type="project" value="InterPro"/>
</dbReference>
<feature type="modified residue" description="4-aspartylphosphate" evidence="3">
    <location>
        <position position="56"/>
    </location>
</feature>
<dbReference type="GO" id="GO:0005886">
    <property type="term" value="C:plasma membrane"/>
    <property type="evidence" value="ECO:0007669"/>
    <property type="project" value="TreeGrafter"/>
</dbReference>
<dbReference type="InterPro" id="IPR029787">
    <property type="entry name" value="Nucleotide_cyclase"/>
</dbReference>
<evidence type="ECO:0000313" key="7">
    <source>
        <dbReference type="Proteomes" id="UP000002588"/>
    </source>
</evidence>
<dbReference type="EC" id="2.7.7.65" evidence="1"/>
<dbReference type="Gene3D" id="3.30.70.270">
    <property type="match status" value="1"/>
</dbReference>
<dbReference type="STRING" id="62928.azo2403"/>
<dbReference type="CDD" id="cd01949">
    <property type="entry name" value="GGDEF"/>
    <property type="match status" value="1"/>
</dbReference>
<dbReference type="Pfam" id="PF00990">
    <property type="entry name" value="GGDEF"/>
    <property type="match status" value="1"/>
</dbReference>
<evidence type="ECO:0000256" key="2">
    <source>
        <dbReference type="ARBA" id="ARBA00034247"/>
    </source>
</evidence>
<dbReference type="InterPro" id="IPR050469">
    <property type="entry name" value="Diguanylate_Cyclase"/>
</dbReference>
<reference evidence="6 7" key="1">
    <citation type="journal article" date="2006" name="Nat. Biotechnol.">
        <title>Complete genome of the mutualistic, N2-fixing grass endophyte Azoarcus sp. strain BH72.</title>
        <authorList>
            <person name="Krause A."/>
            <person name="Ramakumar A."/>
            <person name="Bartels D."/>
            <person name="Battistoni F."/>
            <person name="Bekel T."/>
            <person name="Boch J."/>
            <person name="Boehm M."/>
            <person name="Friedrich F."/>
            <person name="Hurek T."/>
            <person name="Krause L."/>
            <person name="Linke B."/>
            <person name="McHardy A.C."/>
            <person name="Sarkar A."/>
            <person name="Schneiker S."/>
            <person name="Syed A.A."/>
            <person name="Thauer R."/>
            <person name="Vorhoelter F.-J."/>
            <person name="Weidner S."/>
            <person name="Puehler A."/>
            <person name="Reinhold-Hurek B."/>
            <person name="Kaiser O."/>
            <person name="Goesmann A."/>
        </authorList>
    </citation>
    <scope>NUCLEOTIDE SEQUENCE [LARGE SCALE GENOMIC DNA]</scope>
    <source>
        <strain evidence="6 7">BH72</strain>
    </source>
</reference>
<dbReference type="NCBIfam" id="TIGR00254">
    <property type="entry name" value="GGDEF"/>
    <property type="match status" value="1"/>
</dbReference>
<proteinExistence type="predicted"/>
<dbReference type="InterPro" id="IPR043128">
    <property type="entry name" value="Rev_trsase/Diguanyl_cyclase"/>
</dbReference>
<dbReference type="PROSITE" id="PS50887">
    <property type="entry name" value="GGDEF"/>
    <property type="match status" value="1"/>
</dbReference>
<keyword evidence="3" id="KW-0597">Phosphoprotein</keyword>
<dbReference type="SMART" id="SM00267">
    <property type="entry name" value="GGDEF"/>
    <property type="match status" value="1"/>
</dbReference>
<dbReference type="AlphaFoldDB" id="A1K865"/>
<feature type="domain" description="GGDEF" evidence="5">
    <location>
        <begin position="166"/>
        <end position="301"/>
    </location>
</feature>
<dbReference type="HOGENOM" id="CLU_000445_11_28_4"/>
<dbReference type="GO" id="GO:1902201">
    <property type="term" value="P:negative regulation of bacterial-type flagellum-dependent cell motility"/>
    <property type="evidence" value="ECO:0007669"/>
    <property type="project" value="TreeGrafter"/>
</dbReference>
<evidence type="ECO:0000259" key="4">
    <source>
        <dbReference type="PROSITE" id="PS50110"/>
    </source>
</evidence>
<dbReference type="PANTHER" id="PTHR45138">
    <property type="entry name" value="REGULATORY COMPONENTS OF SENSORY TRANSDUCTION SYSTEM"/>
    <property type="match status" value="1"/>
</dbReference>
<dbReference type="SUPFAM" id="SSF52172">
    <property type="entry name" value="CheY-like"/>
    <property type="match status" value="1"/>
</dbReference>
<dbReference type="Pfam" id="PF00072">
    <property type="entry name" value="Response_reg"/>
    <property type="match status" value="1"/>
</dbReference>
<dbReference type="RefSeq" id="WP_011766134.1">
    <property type="nucleotide sequence ID" value="NC_008702.1"/>
</dbReference>
<accession>A1K865</accession>
<name>A1K865_AZOSB</name>
<evidence type="ECO:0000256" key="1">
    <source>
        <dbReference type="ARBA" id="ARBA00012528"/>
    </source>
</evidence>
<dbReference type="GO" id="GO:0043709">
    <property type="term" value="P:cell adhesion involved in single-species biofilm formation"/>
    <property type="evidence" value="ECO:0007669"/>
    <property type="project" value="TreeGrafter"/>
</dbReference>
<evidence type="ECO:0000256" key="3">
    <source>
        <dbReference type="PROSITE-ProRule" id="PRU00169"/>
    </source>
</evidence>
<evidence type="ECO:0000313" key="6">
    <source>
        <dbReference type="EMBL" id="CAL95020.1"/>
    </source>
</evidence>
<sequence>MMVERHRILVVDDERINRKLLSELLEEHHDVVIAKSGEQALERVQADSAVDLILLDVVMPGMSGHDVLRRLKASDATKDVPVIFITSLNSVDDEEIGLDLGAADYITKPFHPGIVRLRVENHLRFVRQRKILETLAGRDCLTEIDNRRRFEEVLEREWRRAGRGSGPMSVAIIDVDYFKQYNDHYGHARGDQALKAVAKALSGGPNRASDFVARYGGEEFVMLFPGTPADGARELAESVRHAVASLAIPHAHSAVAPHLTVSIGGATSDDYQSPGHALIEAADTMLYRAKAEGRNRVLWRD</sequence>
<dbReference type="InterPro" id="IPR000160">
    <property type="entry name" value="GGDEF_dom"/>
</dbReference>
<dbReference type="KEGG" id="azo:azo2403"/>
<dbReference type="InterPro" id="IPR001789">
    <property type="entry name" value="Sig_transdc_resp-reg_receiver"/>
</dbReference>
<dbReference type="SMART" id="SM00448">
    <property type="entry name" value="REC"/>
    <property type="match status" value="1"/>
</dbReference>
<dbReference type="PANTHER" id="PTHR45138:SF9">
    <property type="entry name" value="DIGUANYLATE CYCLASE DGCM-RELATED"/>
    <property type="match status" value="1"/>
</dbReference>
<gene>
    <name evidence="6" type="primary">wspR2</name>
    <name evidence="6" type="ordered locus">azo2403</name>
</gene>
<dbReference type="Proteomes" id="UP000002588">
    <property type="component" value="Chromosome"/>
</dbReference>
<dbReference type="InterPro" id="IPR011006">
    <property type="entry name" value="CheY-like_superfamily"/>
</dbReference>
<dbReference type="Gene3D" id="3.40.50.2300">
    <property type="match status" value="1"/>
</dbReference>